<dbReference type="AlphaFoldDB" id="A0A4S4NSK2"/>
<reference evidence="1 2" key="1">
    <citation type="submission" date="2019-04" db="EMBL/GenBank/DDBJ databases">
        <title>Lewinella litorea sp. nov., isolated from a marine sand.</title>
        <authorList>
            <person name="Yoon J.-H."/>
        </authorList>
    </citation>
    <scope>NUCLEOTIDE SEQUENCE [LARGE SCALE GENOMIC DNA]</scope>
    <source>
        <strain evidence="1 2">HSMS-39</strain>
    </source>
</reference>
<dbReference type="SUPFAM" id="SSF47240">
    <property type="entry name" value="Ferritin-like"/>
    <property type="match status" value="1"/>
</dbReference>
<organism evidence="1 2">
    <name type="scientific">Neolewinella litorea</name>
    <dbReference type="NCBI Taxonomy" id="2562452"/>
    <lineage>
        <taxon>Bacteria</taxon>
        <taxon>Pseudomonadati</taxon>
        <taxon>Bacteroidota</taxon>
        <taxon>Saprospiria</taxon>
        <taxon>Saprospirales</taxon>
        <taxon>Lewinellaceae</taxon>
        <taxon>Neolewinella</taxon>
    </lineage>
</organism>
<protein>
    <submittedName>
        <fullName evidence="1">Ferritin-like domain-containing protein</fullName>
    </submittedName>
</protein>
<keyword evidence="2" id="KW-1185">Reference proteome</keyword>
<dbReference type="CDD" id="cd00657">
    <property type="entry name" value="Ferritin_like"/>
    <property type="match status" value="1"/>
</dbReference>
<proteinExistence type="predicted"/>
<name>A0A4S4NSK2_9BACT</name>
<dbReference type="EMBL" id="SRSF01000001">
    <property type="protein sequence ID" value="THH41418.1"/>
    <property type="molecule type" value="Genomic_DNA"/>
</dbReference>
<dbReference type="Proteomes" id="UP000308528">
    <property type="component" value="Unassembled WGS sequence"/>
</dbReference>
<evidence type="ECO:0000313" key="2">
    <source>
        <dbReference type="Proteomes" id="UP000308528"/>
    </source>
</evidence>
<dbReference type="InterPro" id="IPR009078">
    <property type="entry name" value="Ferritin-like_SF"/>
</dbReference>
<evidence type="ECO:0000313" key="1">
    <source>
        <dbReference type="EMBL" id="THH41418.1"/>
    </source>
</evidence>
<accession>A0A4S4NSK2</accession>
<dbReference type="OrthoDB" id="954262at2"/>
<dbReference type="Pfam" id="PF13668">
    <property type="entry name" value="Ferritin_2"/>
    <property type="match status" value="1"/>
</dbReference>
<sequence length="267" mass="28462">MKFLHLFNEFERGANGSTPQLTTRREAFGQIGRTVGKAATVALPLAAFLKSNPIAAQSSGDSIVDVLNFALTLEYLEAEYYAMGLDSDGLLTGDLRETISLIGDHEAAHVEFLKSAISGAGGDPVDKPDFDFTAGGNFNNVFSNQTIFLALAQAFEDTGVRAYKGQAANLMGNGAVLTAALQIHSVEARHASEIRRIRGSKGWITNAENTTGAGAADAVYMGEDNVMQLGFNVTTLTSVSRNHITEAWDEPLSKQAVLDIASLFIAD</sequence>
<comment type="caution">
    <text evidence="1">The sequence shown here is derived from an EMBL/GenBank/DDBJ whole genome shotgun (WGS) entry which is preliminary data.</text>
</comment>
<dbReference type="RefSeq" id="WP_136456244.1">
    <property type="nucleotide sequence ID" value="NZ_SRSF01000001.1"/>
</dbReference>
<gene>
    <name evidence="1" type="ORF">E4021_02120</name>
</gene>